<feature type="compositionally biased region" description="Acidic residues" evidence="18">
    <location>
        <begin position="1745"/>
        <end position="1755"/>
    </location>
</feature>
<dbReference type="FunFam" id="3.40.50.2000:FF:000029">
    <property type="entry name" value="Sterol 3-beta-glucosyltransferase"/>
    <property type="match status" value="1"/>
</dbReference>
<evidence type="ECO:0000256" key="17">
    <source>
        <dbReference type="ARBA" id="ARBA00049453"/>
    </source>
</evidence>
<evidence type="ECO:0000256" key="11">
    <source>
        <dbReference type="ARBA" id="ARBA00023011"/>
    </source>
</evidence>
<feature type="region of interest" description="Disordered" evidence="18">
    <location>
        <begin position="1460"/>
        <end position="1483"/>
    </location>
</feature>
<feature type="region of interest" description="Disordered" evidence="18">
    <location>
        <begin position="1128"/>
        <end position="1147"/>
    </location>
</feature>
<feature type="compositionally biased region" description="Basic and acidic residues" evidence="18">
    <location>
        <begin position="734"/>
        <end position="759"/>
    </location>
</feature>
<dbReference type="CDD" id="cd13215">
    <property type="entry name" value="PH-GRAM1_AGT26"/>
    <property type="match status" value="1"/>
</dbReference>
<feature type="compositionally biased region" description="Acidic residues" evidence="18">
    <location>
        <begin position="963"/>
        <end position="975"/>
    </location>
</feature>
<dbReference type="InterPro" id="IPR001849">
    <property type="entry name" value="PH_domain"/>
</dbReference>
<dbReference type="Pfam" id="PF06722">
    <property type="entry name" value="EryCIII-like_C"/>
    <property type="match status" value="1"/>
</dbReference>
<evidence type="ECO:0000256" key="3">
    <source>
        <dbReference type="ARBA" id="ARBA00006962"/>
    </source>
</evidence>
<dbReference type="SMART" id="SM00233">
    <property type="entry name" value="PH"/>
    <property type="match status" value="1"/>
</dbReference>
<dbReference type="PANTHER" id="PTHR48050">
    <property type="entry name" value="STEROL 3-BETA-GLUCOSYLTRANSFERASE"/>
    <property type="match status" value="1"/>
</dbReference>
<dbReference type="SMART" id="SM00568">
    <property type="entry name" value="GRAM"/>
    <property type="match status" value="2"/>
</dbReference>
<reference evidence="20 21" key="1">
    <citation type="submission" date="2021-12" db="EMBL/GenBank/DDBJ databases">
        <title>High titer production of polyol ester of fatty acids by Rhodotorula paludigena BS15 towards product separation-free biomass refinery.</title>
        <authorList>
            <person name="Mano J."/>
            <person name="Ono H."/>
            <person name="Tanaka T."/>
            <person name="Naito K."/>
            <person name="Sushida H."/>
            <person name="Ike M."/>
            <person name="Tokuyasu K."/>
            <person name="Kitaoka M."/>
        </authorList>
    </citation>
    <scope>NUCLEOTIDE SEQUENCE [LARGE SCALE GENOMIC DNA]</scope>
    <source>
        <strain evidence="20 21">BS15</strain>
    </source>
</reference>
<dbReference type="GO" id="GO:0016020">
    <property type="term" value="C:membrane"/>
    <property type="evidence" value="ECO:0007669"/>
    <property type="project" value="UniProtKB-SubCell"/>
</dbReference>
<feature type="region of interest" description="Disordered" evidence="18">
    <location>
        <begin position="931"/>
        <end position="981"/>
    </location>
</feature>
<keyword evidence="13" id="KW-1207">Sterol metabolism</keyword>
<feature type="compositionally biased region" description="Polar residues" evidence="18">
    <location>
        <begin position="1689"/>
        <end position="1698"/>
    </location>
</feature>
<evidence type="ECO:0000259" key="19">
    <source>
        <dbReference type="PROSITE" id="PS50003"/>
    </source>
</evidence>
<dbReference type="GO" id="GO:0016906">
    <property type="term" value="F:sterol 3-beta-glucosyltransferase activity"/>
    <property type="evidence" value="ECO:0007669"/>
    <property type="project" value="UniProtKB-EC"/>
</dbReference>
<keyword evidence="14" id="KW-0753">Steroid metabolism</keyword>
<dbReference type="FunFam" id="2.30.29.30:FF:000391">
    <property type="entry name" value="Sterol 3-beta-glucosyltransferase"/>
    <property type="match status" value="1"/>
</dbReference>
<keyword evidence="21" id="KW-1185">Reference proteome</keyword>
<evidence type="ECO:0000256" key="5">
    <source>
        <dbReference type="ARBA" id="ARBA00017894"/>
    </source>
</evidence>
<dbReference type="PANTHER" id="PTHR48050:SF25">
    <property type="entry name" value="STEROL 3-BETA-GLUCOSYLTRANSFERASE"/>
    <property type="match status" value="1"/>
</dbReference>
<dbReference type="CDD" id="cd03784">
    <property type="entry name" value="GT1_Gtf-like"/>
    <property type="match status" value="1"/>
</dbReference>
<dbReference type="EMBL" id="BQKY01000002">
    <property type="protein sequence ID" value="GJN87689.1"/>
    <property type="molecule type" value="Genomic_DNA"/>
</dbReference>
<keyword evidence="7" id="KW-0444">Lipid biosynthesis</keyword>
<evidence type="ECO:0000256" key="15">
    <source>
        <dbReference type="ARBA" id="ARBA00029843"/>
    </source>
</evidence>
<keyword evidence="9" id="KW-0808">Transferase</keyword>
<evidence type="ECO:0000313" key="20">
    <source>
        <dbReference type="EMBL" id="GJN87689.1"/>
    </source>
</evidence>
<dbReference type="Pfam" id="PF03033">
    <property type="entry name" value="Glyco_transf_28"/>
    <property type="match status" value="1"/>
</dbReference>
<feature type="compositionally biased region" description="Low complexity" evidence="18">
    <location>
        <begin position="101"/>
        <end position="116"/>
    </location>
</feature>
<evidence type="ECO:0000256" key="4">
    <source>
        <dbReference type="ARBA" id="ARBA00012650"/>
    </source>
</evidence>
<feature type="compositionally biased region" description="Basic and acidic residues" evidence="18">
    <location>
        <begin position="424"/>
        <end position="433"/>
    </location>
</feature>
<comment type="subcellular location">
    <subcellularLocation>
        <location evidence="2">Cytoplasm</location>
    </subcellularLocation>
    <subcellularLocation>
        <location evidence="1">Membrane</location>
        <topology evidence="1">Peripheral membrane protein</topology>
    </subcellularLocation>
</comment>
<evidence type="ECO:0000256" key="18">
    <source>
        <dbReference type="SAM" id="MobiDB-lite"/>
    </source>
</evidence>
<evidence type="ECO:0000256" key="1">
    <source>
        <dbReference type="ARBA" id="ARBA00004170"/>
    </source>
</evidence>
<dbReference type="Pfam" id="PF02893">
    <property type="entry name" value="GRAM"/>
    <property type="match status" value="2"/>
</dbReference>
<dbReference type="GO" id="GO:0005975">
    <property type="term" value="P:carbohydrate metabolic process"/>
    <property type="evidence" value="ECO:0007669"/>
    <property type="project" value="InterPro"/>
</dbReference>
<evidence type="ECO:0000256" key="14">
    <source>
        <dbReference type="ARBA" id="ARBA00023221"/>
    </source>
</evidence>
<name>A0AAV5GCW0_9BASI</name>
<feature type="compositionally biased region" description="Low complexity" evidence="18">
    <location>
        <begin position="763"/>
        <end position="804"/>
    </location>
</feature>
<dbReference type="EC" id="2.4.1.173" evidence="4"/>
<dbReference type="InterPro" id="IPR011993">
    <property type="entry name" value="PH-like_dom_sf"/>
</dbReference>
<dbReference type="InterPro" id="IPR010610">
    <property type="entry name" value="EryCIII-like_C"/>
</dbReference>
<organism evidence="20 21">
    <name type="scientific">Rhodotorula paludigena</name>
    <dbReference type="NCBI Taxonomy" id="86838"/>
    <lineage>
        <taxon>Eukaryota</taxon>
        <taxon>Fungi</taxon>
        <taxon>Dikarya</taxon>
        <taxon>Basidiomycota</taxon>
        <taxon>Pucciniomycotina</taxon>
        <taxon>Microbotryomycetes</taxon>
        <taxon>Sporidiobolales</taxon>
        <taxon>Sporidiobolaceae</taxon>
        <taxon>Rhodotorula</taxon>
    </lineage>
</organism>
<dbReference type="InterPro" id="IPR004182">
    <property type="entry name" value="GRAM"/>
</dbReference>
<evidence type="ECO:0000256" key="6">
    <source>
        <dbReference type="ARBA" id="ARBA00022490"/>
    </source>
</evidence>
<feature type="region of interest" description="Disordered" evidence="18">
    <location>
        <begin position="1096"/>
        <end position="1115"/>
    </location>
</feature>
<dbReference type="InterPro" id="IPR004276">
    <property type="entry name" value="GlycoTrans_28_N"/>
</dbReference>
<sequence>MQSGLGPASSSSHADGQQPSPSSAHPLRTPTGVNDPTVPAVPSEHESPGYAGWGEGGERHGAMGRAALRQQSPDPNARLVPPEDAAALEHGHPPPDAKYLGGPHPGVVPTGHAVPVRTASDDSLESGYSATSSSASSSFSGSDDSAPPAHFPRAEVSDTEADAGAGIGGAGYGMAARSLDEDEARRQAKAERKRFGQEGGAKSYHGGMSQGYMRMIHALAQDDEDEERRASRKDKKKKHHRHGLKKHPKTDDDVDEGEDVPAIAAAKHEQLTASDFGAASSRPAARDEAQQNTSDETSHSVSTESGGDAHRAAGGTADDSGSSSAAENAGPDLAHFTSPPERAAENPSLARCPSEGVVSKGDAQHRRTKHRHHHPHRPHRRHREDRDDAADEDDVDDDPMSKSSIFAIHRPHGARDKQRRRRAKVLEEVREAEASATEDDGEASALDEENDEGEGDDASPRSKEQREEARAQKTRKRREKLAVKLMDVFGLDEPEEVVAEYACWLFRSILLQGFLYLTAGHLCFYAYLAQKEGATIRSGSLSVRSSRTRRYRKHWFVLKDSVLSWFPSSTDPYFPDGHIDLHYCIAVEPSSFHKHHFKVSTADKKWHFSADSEASRDEWVKTLKKVVFRSQNEGESVKIAIPLETIIDVEKSSSLEFAETIRVRVYDADEGYSIDEYWLSYFKDLDGALDRIQAVLETFRQHHPQGSAAPLPRTDSDAVEDTTRPVQGALGDTDQVRAADGERDHATARDERSLSERVHSVLGIGSSSSDGHSKSTATMASTAPPAAASSEDAAASAPAPSAPTKLRVTTDLADKDKSAGSASGPASGAGSVATLKPPRESSGGDNDELAAAHKADSQATSPTAAPAAAGLQPPAPPDPRAPSRAHTYPPEPSPGPEPEPARRTSTLSKVLSAPVSAASLSGRKILEVVTHSSSSATGRKRTKTSRSGSGGGRNVLGGRVVEEPEEEEEAEEEGGQTEAEKEAEIVDFRKTFGLADKEDLLHQLPAYLYRGLPIYGRAYISSNYFCFRSGGVFLGKTKMLLPINDIIGVSKHRSYRIGFSGLMVTIKGHEEVFFELNSVERRDSLLADLDAQRELVKQQHREREGKGDDKGEHRELRELVDLSASKGSIRSPLDVPHPQSEAVPGQPPIMFSSTTSDFITFKPEKSLRFTCLTIGSRGDVQPYIALCKGLMAEGHHCKIASHGEYRKWVEGHGIEFAAVGGDPAELMQLMISHDFFTISFMKEAVGRFRGWLDDLLASAWEGCRNSDVLIESPSAIAGYHIAEALQIPYYRAFTMPWSKTRAYPHAFAVPEVHMGGGYNYMTYTMFDQVFWRATSGQVNRWRKSTLKIGPTSMEAMQQQKIPFLYNFSPVVIPPPLDWRENIHVTGYWWLDNPDDSKSNKWEPPQDLLDFLDQAKSEDKKVVFIGFGSIIIPDPLEMTRVVSEAVERAGVYAIVAKGWSDRQGDKDDQSEEQKRKQEENEKRHNELMDKPFIYNVKSIPHDWLFPRISAAVHHGGAGTTGASLRAGLPTIIKPFFGDQHFYADRVATLGIGTHIRNFTVDNLANALTTAVTDEKQIERARLAGEEIRKEDGVATAIECIYRDLEYARSLIPKPSGPGQDSTHDSSSSSSSENETDEKATEKKRRGSKDAAAAQKASEPTAPVSPSAKSGAGGSSALSSSGGASGPRSPQNESRTTSSDEGWDVMSRGSAAETSTGGWDDNSFSRGSSTTRDGARSRSLSRVGTEGGEETLAEEEEHPGLTARMLGFLGKPVKVVKKDA</sequence>
<dbReference type="Gene3D" id="3.40.50.2000">
    <property type="entry name" value="Glycogen Phosphorylase B"/>
    <property type="match status" value="2"/>
</dbReference>
<feature type="compositionally biased region" description="Basic residues" evidence="18">
    <location>
        <begin position="366"/>
        <end position="383"/>
    </location>
</feature>
<comment type="caution">
    <text evidence="20">The sequence shown here is derived from an EMBL/GenBank/DDBJ whole genome shotgun (WGS) entry which is preliminary data.</text>
</comment>
<evidence type="ECO:0000256" key="8">
    <source>
        <dbReference type="ARBA" id="ARBA00022676"/>
    </source>
</evidence>
<keyword evidence="11" id="KW-0756">Sterol biosynthesis</keyword>
<evidence type="ECO:0000256" key="12">
    <source>
        <dbReference type="ARBA" id="ARBA00023136"/>
    </source>
</evidence>
<comment type="catalytic activity">
    <reaction evidence="17">
        <text>a sterol + UDP-alpha-D-glucose = a sterol 3-beta-D-glucoside + UDP + H(+)</text>
        <dbReference type="Rhea" id="RHEA:22724"/>
        <dbReference type="ChEBI" id="CHEBI:15378"/>
        <dbReference type="ChEBI" id="CHEBI:15889"/>
        <dbReference type="ChEBI" id="CHEBI:37424"/>
        <dbReference type="ChEBI" id="CHEBI:58223"/>
        <dbReference type="ChEBI" id="CHEBI:58885"/>
        <dbReference type="EC" id="2.4.1.173"/>
    </reaction>
    <physiologicalReaction direction="left-to-right" evidence="17">
        <dbReference type="Rhea" id="RHEA:22725"/>
    </physiologicalReaction>
</comment>
<feature type="region of interest" description="Disordered" evidence="18">
    <location>
        <begin position="1610"/>
        <end position="1757"/>
    </location>
</feature>
<dbReference type="SUPFAM" id="SSF50729">
    <property type="entry name" value="PH domain-like"/>
    <property type="match status" value="1"/>
</dbReference>
<feature type="compositionally biased region" description="Polar residues" evidence="18">
    <location>
        <begin position="1"/>
        <end position="23"/>
    </location>
</feature>
<feature type="region of interest" description="Disordered" evidence="18">
    <location>
        <begin position="1"/>
        <end position="476"/>
    </location>
</feature>
<comment type="catalytic activity">
    <reaction evidence="16">
        <text>ergosterol + UDP-alpha-D-glucose = ergosteryl 3-beta-D-glucoside + UDP + H(+)</text>
        <dbReference type="Rhea" id="RHEA:61836"/>
        <dbReference type="ChEBI" id="CHEBI:15378"/>
        <dbReference type="ChEBI" id="CHEBI:16933"/>
        <dbReference type="ChEBI" id="CHEBI:52973"/>
        <dbReference type="ChEBI" id="CHEBI:58223"/>
        <dbReference type="ChEBI" id="CHEBI:58885"/>
    </reaction>
    <physiologicalReaction direction="left-to-right" evidence="16">
        <dbReference type="Rhea" id="RHEA:61837"/>
    </physiologicalReaction>
</comment>
<feature type="compositionally biased region" description="Basic and acidic residues" evidence="18">
    <location>
        <begin position="458"/>
        <end position="471"/>
    </location>
</feature>
<feature type="domain" description="PH" evidence="19">
    <location>
        <begin position="534"/>
        <end position="628"/>
    </location>
</feature>
<keyword evidence="6" id="KW-0963">Cytoplasm</keyword>
<feature type="compositionally biased region" description="Pro residues" evidence="18">
    <location>
        <begin position="889"/>
        <end position="898"/>
    </location>
</feature>
<keyword evidence="12" id="KW-0472">Membrane</keyword>
<feature type="compositionally biased region" description="Polar residues" evidence="18">
    <location>
        <begin position="290"/>
        <end position="305"/>
    </location>
</feature>
<protein>
    <recommendedName>
        <fullName evidence="5">Sterol 3-beta-glucosyltransferase</fullName>
        <ecNumber evidence="4">2.4.1.173</ecNumber>
    </recommendedName>
    <alternativeName>
        <fullName evidence="15">Autophagy-related protein 26</fullName>
    </alternativeName>
</protein>
<evidence type="ECO:0000256" key="9">
    <source>
        <dbReference type="ARBA" id="ARBA00022679"/>
    </source>
</evidence>
<dbReference type="InterPro" id="IPR002213">
    <property type="entry name" value="UDP_glucos_trans"/>
</dbReference>
<dbReference type="InterPro" id="IPR048065">
    <property type="entry name" value="ATG26_PH_GRAM2"/>
</dbReference>
<dbReference type="GO" id="GO:0016126">
    <property type="term" value="P:sterol biosynthetic process"/>
    <property type="evidence" value="ECO:0007669"/>
    <property type="project" value="UniProtKB-KW"/>
</dbReference>
<feature type="compositionally biased region" description="Low complexity" evidence="18">
    <location>
        <begin position="857"/>
        <end position="872"/>
    </location>
</feature>
<proteinExistence type="inferred from homology"/>
<dbReference type="Proteomes" id="UP001342314">
    <property type="component" value="Unassembled WGS sequence"/>
</dbReference>
<feature type="compositionally biased region" description="Acidic residues" evidence="18">
    <location>
        <begin position="436"/>
        <end position="457"/>
    </location>
</feature>
<feature type="compositionally biased region" description="Low complexity" evidence="18">
    <location>
        <begin position="1660"/>
        <end position="1688"/>
    </location>
</feature>
<feature type="compositionally biased region" description="Basic residues" evidence="18">
    <location>
        <begin position="230"/>
        <end position="248"/>
    </location>
</feature>
<gene>
    <name evidence="20" type="ORF">Rhopal_000644-T1</name>
</gene>
<feature type="compositionally biased region" description="Polar residues" evidence="18">
    <location>
        <begin position="1710"/>
        <end position="1740"/>
    </location>
</feature>
<accession>A0AAV5GCW0</accession>
<feature type="compositionally biased region" description="Low complexity" evidence="18">
    <location>
        <begin position="126"/>
        <end position="148"/>
    </location>
</feature>
<feature type="compositionally biased region" description="Low complexity" evidence="18">
    <location>
        <begin position="819"/>
        <end position="833"/>
    </location>
</feature>
<feature type="compositionally biased region" description="Basic residues" evidence="18">
    <location>
        <begin position="409"/>
        <end position="423"/>
    </location>
</feature>
<keyword evidence="10" id="KW-0443">Lipid metabolism</keyword>
<feature type="compositionally biased region" description="Low complexity" evidence="18">
    <location>
        <begin position="312"/>
        <end position="330"/>
    </location>
</feature>
<dbReference type="InterPro" id="IPR050426">
    <property type="entry name" value="Glycosyltransferase_28"/>
</dbReference>
<evidence type="ECO:0000256" key="7">
    <source>
        <dbReference type="ARBA" id="ARBA00022516"/>
    </source>
</evidence>
<dbReference type="Gene3D" id="2.30.29.30">
    <property type="entry name" value="Pleckstrin-homology domain (PH domain)/Phosphotyrosine-binding domain (PTB)"/>
    <property type="match status" value="2"/>
</dbReference>
<dbReference type="FunFam" id="3.40.50.2000:FF:000009">
    <property type="entry name" value="Sterol 3-beta-glucosyltransferase UGT80A2"/>
    <property type="match status" value="1"/>
</dbReference>
<keyword evidence="8" id="KW-0328">Glycosyltransferase</keyword>
<dbReference type="SUPFAM" id="SSF53756">
    <property type="entry name" value="UDP-Glycosyltransferase/glycogen phosphorylase"/>
    <property type="match status" value="1"/>
</dbReference>
<dbReference type="Pfam" id="PF00169">
    <property type="entry name" value="PH"/>
    <property type="match status" value="1"/>
</dbReference>
<dbReference type="InterPro" id="IPR048066">
    <property type="entry name" value="ATG26_PH_GRAM1"/>
</dbReference>
<evidence type="ECO:0000256" key="2">
    <source>
        <dbReference type="ARBA" id="ARBA00004496"/>
    </source>
</evidence>
<comment type="similarity">
    <text evidence="3">Belongs to the glycosyltransferase 28 family.</text>
</comment>
<feature type="region of interest" description="Disordered" evidence="18">
    <location>
        <begin position="703"/>
        <end position="910"/>
    </location>
</feature>
<evidence type="ECO:0000256" key="10">
    <source>
        <dbReference type="ARBA" id="ARBA00022955"/>
    </source>
</evidence>
<keyword evidence="10" id="KW-0752">Steroid biosynthesis</keyword>
<dbReference type="PROSITE" id="PS50003">
    <property type="entry name" value="PH_DOMAIN"/>
    <property type="match status" value="1"/>
</dbReference>
<feature type="compositionally biased region" description="Acidic residues" evidence="18">
    <location>
        <begin position="387"/>
        <end position="398"/>
    </location>
</feature>
<evidence type="ECO:0000313" key="21">
    <source>
        <dbReference type="Proteomes" id="UP001342314"/>
    </source>
</evidence>
<dbReference type="GO" id="GO:0005737">
    <property type="term" value="C:cytoplasm"/>
    <property type="evidence" value="ECO:0007669"/>
    <property type="project" value="UniProtKB-SubCell"/>
</dbReference>
<evidence type="ECO:0000256" key="13">
    <source>
        <dbReference type="ARBA" id="ARBA00023166"/>
    </source>
</evidence>
<feature type="compositionally biased region" description="Basic and acidic residues" evidence="18">
    <location>
        <begin position="183"/>
        <end position="196"/>
    </location>
</feature>
<dbReference type="CDD" id="cd13216">
    <property type="entry name" value="PH-GRAM2_AGT26"/>
    <property type="match status" value="1"/>
</dbReference>
<evidence type="ECO:0000256" key="16">
    <source>
        <dbReference type="ARBA" id="ARBA00047886"/>
    </source>
</evidence>